<dbReference type="Proteomes" id="UP000327493">
    <property type="component" value="Chromosome 22"/>
</dbReference>
<accession>A0A5J5CEX6</accession>
<keyword evidence="2" id="KW-1185">Reference proteome</keyword>
<dbReference type="AlphaFoldDB" id="A0A5J5CEX6"/>
<comment type="caution">
    <text evidence="1">The sequence shown here is derived from an EMBL/GenBank/DDBJ whole genome shotgun (WGS) entry which is preliminary data.</text>
</comment>
<gene>
    <name evidence="1" type="ORF">FQN60_013430</name>
</gene>
<sequence length="120" mass="13366">MDCCYVTIHSPSDSTSVQRAGFQKSSLSLTPIDHTVQCCVDFYFTSFNTADISSTLCALSSGTHPVLFASHTLDTGYQSQSQALHELTMHLRGRELWGWVVDVQMEGVLEYKDVLDKNEV</sequence>
<feature type="non-terminal residue" evidence="1">
    <location>
        <position position="120"/>
    </location>
</feature>
<evidence type="ECO:0000313" key="1">
    <source>
        <dbReference type="EMBL" id="KAA8580472.1"/>
    </source>
</evidence>
<evidence type="ECO:0000313" key="2">
    <source>
        <dbReference type="Proteomes" id="UP000327493"/>
    </source>
</evidence>
<proteinExistence type="predicted"/>
<name>A0A5J5CEX6_9PERO</name>
<protein>
    <submittedName>
        <fullName evidence="1">Uncharacterized protein</fullName>
    </submittedName>
</protein>
<reference evidence="1 2" key="1">
    <citation type="submission" date="2019-08" db="EMBL/GenBank/DDBJ databases">
        <title>A chromosome-level genome assembly, high-density linkage maps, and genome scans reveal the genomic architecture of hybrid incompatibilities underlying speciation via character displacement in darters (Percidae: Etheostominae).</title>
        <authorList>
            <person name="Moran R.L."/>
            <person name="Catchen J.M."/>
            <person name="Fuller R.C."/>
        </authorList>
    </citation>
    <scope>NUCLEOTIDE SEQUENCE [LARGE SCALE GENOMIC DNA]</scope>
    <source>
        <strain evidence="1">EspeVRDwgs_2016</strain>
        <tissue evidence="1">Muscle</tissue>
    </source>
</reference>
<dbReference type="EMBL" id="VOFY01000022">
    <property type="protein sequence ID" value="KAA8580472.1"/>
    <property type="molecule type" value="Genomic_DNA"/>
</dbReference>
<organism evidence="1 2">
    <name type="scientific">Etheostoma spectabile</name>
    <name type="common">orangethroat darter</name>
    <dbReference type="NCBI Taxonomy" id="54343"/>
    <lineage>
        <taxon>Eukaryota</taxon>
        <taxon>Metazoa</taxon>
        <taxon>Chordata</taxon>
        <taxon>Craniata</taxon>
        <taxon>Vertebrata</taxon>
        <taxon>Euteleostomi</taxon>
        <taxon>Actinopterygii</taxon>
        <taxon>Neopterygii</taxon>
        <taxon>Teleostei</taxon>
        <taxon>Neoteleostei</taxon>
        <taxon>Acanthomorphata</taxon>
        <taxon>Eupercaria</taxon>
        <taxon>Perciformes</taxon>
        <taxon>Percoidei</taxon>
        <taxon>Percidae</taxon>
        <taxon>Etheostomatinae</taxon>
        <taxon>Etheostoma</taxon>
    </lineage>
</organism>